<organism evidence="3 4">
    <name type="scientific">Celeribacter arenosi</name>
    <dbReference type="NCBI Taxonomy" id="792649"/>
    <lineage>
        <taxon>Bacteria</taxon>
        <taxon>Pseudomonadati</taxon>
        <taxon>Pseudomonadota</taxon>
        <taxon>Alphaproteobacteria</taxon>
        <taxon>Rhodobacterales</taxon>
        <taxon>Roseobacteraceae</taxon>
        <taxon>Celeribacter</taxon>
    </lineage>
</organism>
<dbReference type="Proteomes" id="UP001399917">
    <property type="component" value="Unassembled WGS sequence"/>
</dbReference>
<reference evidence="4" key="1">
    <citation type="journal article" date="2019" name="Int. J. Syst. Evol. Microbiol.">
        <title>The Global Catalogue of Microorganisms (GCM) 10K type strain sequencing project: providing services to taxonomists for standard genome sequencing and annotation.</title>
        <authorList>
            <consortium name="The Broad Institute Genomics Platform"/>
            <consortium name="The Broad Institute Genome Sequencing Center for Infectious Disease"/>
            <person name="Wu L."/>
            <person name="Ma J."/>
        </authorList>
    </citation>
    <scope>NUCLEOTIDE SEQUENCE [LARGE SCALE GENOMIC DNA]</scope>
    <source>
        <strain evidence="4">JCM 17190</strain>
    </source>
</reference>
<name>A0ABP7JTI4_9RHOB</name>
<evidence type="ECO:0000256" key="1">
    <source>
        <dbReference type="SAM" id="MobiDB-lite"/>
    </source>
</evidence>
<sequence>MIRRASFVFTALVALAACETPVPDSGAGVGFGSYADYQAQREAQLIAQGEGGGDVAGSLDARAISPETASATGAPADPTGQLGDEALAAIGQAPAAVTNSVGISAENDFSAVSSERSIEQDAALVAANRQQYQVIEPTAVPARPSGTSPTLVQYALSTTNNVGQPIYSRLVVGADARAARACGKYPSPDKAQSDFLANGGPQRNAKGLDPDGDGFACSWDPRPFRLAAQARVSQ</sequence>
<keyword evidence="2" id="KW-0732">Signal</keyword>
<feature type="signal peptide" evidence="2">
    <location>
        <begin position="1"/>
        <end position="16"/>
    </location>
</feature>
<proteinExistence type="predicted"/>
<evidence type="ECO:0000313" key="3">
    <source>
        <dbReference type="EMBL" id="GAA3853188.1"/>
    </source>
</evidence>
<gene>
    <name evidence="3" type="ORF">GCM10022404_00650</name>
</gene>
<evidence type="ECO:0000256" key="2">
    <source>
        <dbReference type="SAM" id="SignalP"/>
    </source>
</evidence>
<accession>A0ABP7JTI4</accession>
<dbReference type="RefSeq" id="WP_344841887.1">
    <property type="nucleotide sequence ID" value="NZ_BAABDF010000001.1"/>
</dbReference>
<feature type="region of interest" description="Disordered" evidence="1">
    <location>
        <begin position="184"/>
        <end position="214"/>
    </location>
</feature>
<dbReference type="PROSITE" id="PS51257">
    <property type="entry name" value="PROKAR_LIPOPROTEIN"/>
    <property type="match status" value="1"/>
</dbReference>
<dbReference type="EMBL" id="BAABDF010000001">
    <property type="protein sequence ID" value="GAA3853188.1"/>
    <property type="molecule type" value="Genomic_DNA"/>
</dbReference>
<evidence type="ECO:0000313" key="4">
    <source>
        <dbReference type="Proteomes" id="UP001399917"/>
    </source>
</evidence>
<comment type="caution">
    <text evidence="3">The sequence shown here is derived from an EMBL/GenBank/DDBJ whole genome shotgun (WGS) entry which is preliminary data.</text>
</comment>
<keyword evidence="4" id="KW-1185">Reference proteome</keyword>
<evidence type="ECO:0008006" key="5">
    <source>
        <dbReference type="Google" id="ProtNLM"/>
    </source>
</evidence>
<feature type="chain" id="PRO_5047005049" description="Excalibur calcium-binding domain-containing protein" evidence="2">
    <location>
        <begin position="17"/>
        <end position="234"/>
    </location>
</feature>
<protein>
    <recommendedName>
        <fullName evidence="5">Excalibur calcium-binding domain-containing protein</fullName>
    </recommendedName>
</protein>